<evidence type="ECO:0000313" key="2">
    <source>
        <dbReference type="EMBL" id="EAY12010.1"/>
    </source>
</evidence>
<evidence type="ECO:0000259" key="1">
    <source>
        <dbReference type="PROSITE" id="PS51205"/>
    </source>
</evidence>
<accession>A2E5U0</accession>
<reference evidence="2" key="2">
    <citation type="journal article" date="2007" name="Science">
        <title>Draft genome sequence of the sexually transmitted pathogen Trichomonas vaginalis.</title>
        <authorList>
            <person name="Carlton J.M."/>
            <person name="Hirt R.P."/>
            <person name="Silva J.C."/>
            <person name="Delcher A.L."/>
            <person name="Schatz M."/>
            <person name="Zhao Q."/>
            <person name="Wortman J.R."/>
            <person name="Bidwell S.L."/>
            <person name="Alsmark U.C.M."/>
            <person name="Besteiro S."/>
            <person name="Sicheritz-Ponten T."/>
            <person name="Noel C.J."/>
            <person name="Dacks J.B."/>
            <person name="Foster P.G."/>
            <person name="Simillion C."/>
            <person name="Van de Peer Y."/>
            <person name="Miranda-Saavedra D."/>
            <person name="Barton G.J."/>
            <person name="Westrop G.D."/>
            <person name="Mueller S."/>
            <person name="Dessi D."/>
            <person name="Fiori P.L."/>
            <person name="Ren Q."/>
            <person name="Paulsen I."/>
            <person name="Zhang H."/>
            <person name="Bastida-Corcuera F.D."/>
            <person name="Simoes-Barbosa A."/>
            <person name="Brown M.T."/>
            <person name="Hayes R.D."/>
            <person name="Mukherjee M."/>
            <person name="Okumura C.Y."/>
            <person name="Schneider R."/>
            <person name="Smith A.J."/>
            <person name="Vanacova S."/>
            <person name="Villalvazo M."/>
            <person name="Haas B.J."/>
            <person name="Pertea M."/>
            <person name="Feldblyum T.V."/>
            <person name="Utterback T.R."/>
            <person name="Shu C.L."/>
            <person name="Osoegawa K."/>
            <person name="de Jong P.J."/>
            <person name="Hrdy I."/>
            <person name="Horvathova L."/>
            <person name="Zubacova Z."/>
            <person name="Dolezal P."/>
            <person name="Malik S.B."/>
            <person name="Logsdon J.M. Jr."/>
            <person name="Henze K."/>
            <person name="Gupta A."/>
            <person name="Wang C.C."/>
            <person name="Dunne R.L."/>
            <person name="Upcroft J.A."/>
            <person name="Upcroft P."/>
            <person name="White O."/>
            <person name="Salzberg S.L."/>
            <person name="Tang P."/>
            <person name="Chiu C.-H."/>
            <person name="Lee Y.-S."/>
            <person name="Embley T.M."/>
            <person name="Coombs G.H."/>
            <person name="Mottram J.C."/>
            <person name="Tachezy J."/>
            <person name="Fraser-Liggett C.M."/>
            <person name="Johnson P.J."/>
        </authorList>
    </citation>
    <scope>NUCLEOTIDE SEQUENCE [LARGE SCALE GENOMIC DNA]</scope>
    <source>
        <strain evidence="2">G3</strain>
    </source>
</reference>
<sequence>MYSSSSVQDMPDFQRETKEIMASIRLQEDEIKSNRKELFESIKKTQEMKCIYSLSSGYFLHINDNIQQIANLPFVQPGKFVVYKRLIELTNLGSLRSEITRFLSGIYKNSDKLPLIFAKLQTTSIKNPVPFLPKHTEPNHFLAFSTLPALFGHCWTSDLRYSYINFLIKICEKIPYDSIQHHWILDCFKHYIHSSDIQTFLRESIGDYLLDLIRDTTLDLIQQAGQKELYDRIIPVIEKIISKMNANIDLIPMDVRLLIRKFADLALDDAQWLKRVEDLFCKSILAPAISFPKVYGVILPTINLKVASNGVARALQIIASLLLVILHPGQAEFRYPGLDVERLSRLPFESFLRSMMNFKCESLSGLTCTSLLPLLGMHNTSFIFNVQDVAMLAHVLKIVSKEDQEIAKQVLPLISKIPVDQPLDMTFFRYDLWDVQNIGVERPDIKVNTLESAKNKELQAISKSIFNFLPQSQEIPFSPHELFPFLKFHAEHAALGLNTHEICYINNVMHKMKEVPHEKSDEIIVALEDEMRRHKAYSNRNSTLLTQIAISLAEVNSLKASYIAKIDDQLPFLHEKLFELFHDNENSEERFKSKFVSIVICHSSFVDFFTEELAKLKTFLDPIASFAFSGVAKLMHTYMLQKIGVKKFSSYHTLYQATDELFERLSDKDLLDLCITEHTDENVSYFIKNQESFVYATNIFFDANFIEIPIEAIKYIRNAFGIIRKTYALYNGNQPTDSEIEPIIYYLLLKSHVSNIFTFVKYLEHFLDGYPCNTVITSEEYGALKSLVNYITYLDSKVSTKLI</sequence>
<reference evidence="2" key="1">
    <citation type="submission" date="2006-10" db="EMBL/GenBank/DDBJ databases">
        <authorList>
            <person name="Amadeo P."/>
            <person name="Zhao Q."/>
            <person name="Wortman J."/>
            <person name="Fraser-Liggett C."/>
            <person name="Carlton J."/>
        </authorList>
    </citation>
    <scope>NUCLEOTIDE SEQUENCE</scope>
    <source>
        <strain evidence="2">G3</strain>
    </source>
</reference>
<dbReference type="EMBL" id="DS113309">
    <property type="protein sequence ID" value="EAY12010.1"/>
    <property type="molecule type" value="Genomic_DNA"/>
</dbReference>
<dbReference type="InterPro" id="IPR008936">
    <property type="entry name" value="Rho_GTPase_activation_prot"/>
</dbReference>
<dbReference type="VEuPathDB" id="TrichDB:TVAG_271930"/>
<proteinExistence type="predicted"/>
<dbReference type="SUPFAM" id="SSF109993">
    <property type="entry name" value="VPS9 domain"/>
    <property type="match status" value="1"/>
</dbReference>
<name>A2E5U0_TRIV3</name>
<dbReference type="VEuPathDB" id="TrichDB:TVAGG3_0256880"/>
<dbReference type="SUPFAM" id="SSF48350">
    <property type="entry name" value="GTPase activation domain, GAP"/>
    <property type="match status" value="1"/>
</dbReference>
<evidence type="ECO:0000313" key="3">
    <source>
        <dbReference type="Proteomes" id="UP000001542"/>
    </source>
</evidence>
<dbReference type="RefSeq" id="XP_001324233.1">
    <property type="nucleotide sequence ID" value="XM_001324198.1"/>
</dbReference>
<organism evidence="2 3">
    <name type="scientific">Trichomonas vaginalis (strain ATCC PRA-98 / G3)</name>
    <dbReference type="NCBI Taxonomy" id="412133"/>
    <lineage>
        <taxon>Eukaryota</taxon>
        <taxon>Metamonada</taxon>
        <taxon>Parabasalia</taxon>
        <taxon>Trichomonadida</taxon>
        <taxon>Trichomonadidae</taxon>
        <taxon>Trichomonas</taxon>
    </lineage>
</organism>
<protein>
    <recommendedName>
        <fullName evidence="1">VPS9 domain-containing protein</fullName>
    </recommendedName>
</protein>
<dbReference type="InParanoid" id="A2E5U0"/>
<dbReference type="KEGG" id="tva:4769970"/>
<dbReference type="AlphaFoldDB" id="A2E5U0"/>
<dbReference type="InterPro" id="IPR003123">
    <property type="entry name" value="VPS9"/>
</dbReference>
<feature type="domain" description="VPS9" evidence="1">
    <location>
        <begin position="655"/>
        <end position="803"/>
    </location>
</feature>
<keyword evidence="3" id="KW-1185">Reference proteome</keyword>
<dbReference type="PROSITE" id="PS51205">
    <property type="entry name" value="VPS9"/>
    <property type="match status" value="1"/>
</dbReference>
<dbReference type="InterPro" id="IPR037191">
    <property type="entry name" value="VPS9_dom_sf"/>
</dbReference>
<gene>
    <name evidence="2" type="ORF">TVAG_271930</name>
</gene>
<dbReference type="Proteomes" id="UP000001542">
    <property type="component" value="Unassembled WGS sequence"/>
</dbReference>
<dbReference type="OrthoDB" id="10264848at2759"/>